<dbReference type="CDD" id="cd05283">
    <property type="entry name" value="CAD1"/>
    <property type="match status" value="1"/>
</dbReference>
<keyword evidence="8" id="KW-1185">Reference proteome</keyword>
<evidence type="ECO:0000256" key="1">
    <source>
        <dbReference type="ARBA" id="ARBA00001947"/>
    </source>
</evidence>
<evidence type="ECO:0000256" key="2">
    <source>
        <dbReference type="ARBA" id="ARBA00022723"/>
    </source>
</evidence>
<accession>A0A9P8T380</accession>
<dbReference type="GeneID" id="70236896"/>
<dbReference type="OrthoDB" id="1879366at2759"/>
<organism evidence="7 8">
    <name type="scientific">Ogataea philodendri</name>
    <dbReference type="NCBI Taxonomy" id="1378263"/>
    <lineage>
        <taxon>Eukaryota</taxon>
        <taxon>Fungi</taxon>
        <taxon>Dikarya</taxon>
        <taxon>Ascomycota</taxon>
        <taxon>Saccharomycotina</taxon>
        <taxon>Pichiomycetes</taxon>
        <taxon>Pichiales</taxon>
        <taxon>Pichiaceae</taxon>
        <taxon>Ogataea</taxon>
    </lineage>
</organism>
<evidence type="ECO:0000256" key="3">
    <source>
        <dbReference type="ARBA" id="ARBA00022833"/>
    </source>
</evidence>
<dbReference type="InterPro" id="IPR002328">
    <property type="entry name" value="ADH_Zn_CS"/>
</dbReference>
<evidence type="ECO:0000313" key="8">
    <source>
        <dbReference type="Proteomes" id="UP000769157"/>
    </source>
</evidence>
<dbReference type="Gene3D" id="3.90.180.10">
    <property type="entry name" value="Medium-chain alcohol dehydrogenases, catalytic domain"/>
    <property type="match status" value="1"/>
</dbReference>
<evidence type="ECO:0000256" key="4">
    <source>
        <dbReference type="ARBA" id="ARBA00023002"/>
    </source>
</evidence>
<name>A0A9P8T380_9ASCO</name>
<dbReference type="Pfam" id="PF00107">
    <property type="entry name" value="ADH_zinc_N"/>
    <property type="match status" value="1"/>
</dbReference>
<dbReference type="AlphaFoldDB" id="A0A9P8T380"/>
<dbReference type="SUPFAM" id="SSF51735">
    <property type="entry name" value="NAD(P)-binding Rossmann-fold domains"/>
    <property type="match status" value="1"/>
</dbReference>
<dbReference type="InterPro" id="IPR036291">
    <property type="entry name" value="NAD(P)-bd_dom_sf"/>
</dbReference>
<evidence type="ECO:0000313" key="7">
    <source>
        <dbReference type="EMBL" id="KAH3663531.1"/>
    </source>
</evidence>
<comment type="similarity">
    <text evidence="5">Belongs to the zinc-containing alcohol dehydrogenase family.</text>
</comment>
<sequence length="362" mass="39451">MSQSPSEFKAIGLLNLKDWPNAKSFSYKPYQARPQDVDIKIISCGICGSDLHASKGHWGDIPVPRAFGHEIVGEIVALGDEVDRSKYKIGQRVGVGAQCDSCGECYRCNNHKANCCRKGTHLYLHSYPDGTLVQGGYASHIRVNSRFAIPIPEGLASEDASPMLCGGITGFRPLLTYGVKKGTKVGVSGIGGIGHMTIMFAKALGAEVTAISRSNSKKALATQIGADHFVATNEEGFEEKYADTLDLIVNTASDFEPESFNKVTSMLKPDGRVTFITAPPVGTQISLEPMFYLINGYHIGGSAIGSPEEIEYMLKLAAEHNIKPMIETFDISEENVKKAWERVDKGDVRFRAVLTGYDKFFK</sequence>
<protein>
    <recommendedName>
        <fullName evidence="6">Enoyl reductase (ER) domain-containing protein</fullName>
    </recommendedName>
</protein>
<proteinExistence type="inferred from homology"/>
<dbReference type="FunFam" id="3.40.50.720:FF:000022">
    <property type="entry name" value="Cinnamyl alcohol dehydrogenase"/>
    <property type="match status" value="1"/>
</dbReference>
<comment type="caution">
    <text evidence="7">The sequence shown here is derived from an EMBL/GenBank/DDBJ whole genome shotgun (WGS) entry which is preliminary data.</text>
</comment>
<evidence type="ECO:0000256" key="5">
    <source>
        <dbReference type="RuleBase" id="RU361277"/>
    </source>
</evidence>
<keyword evidence="2 5" id="KW-0479">Metal-binding</keyword>
<dbReference type="Proteomes" id="UP000769157">
    <property type="component" value="Unassembled WGS sequence"/>
</dbReference>
<keyword evidence="4" id="KW-0560">Oxidoreductase</keyword>
<dbReference type="GO" id="GO:0016616">
    <property type="term" value="F:oxidoreductase activity, acting on the CH-OH group of donors, NAD or NADP as acceptor"/>
    <property type="evidence" value="ECO:0007669"/>
    <property type="project" value="InterPro"/>
</dbReference>
<feature type="domain" description="Enoyl reductase (ER)" evidence="6">
    <location>
        <begin position="12"/>
        <end position="354"/>
    </location>
</feature>
<reference evidence="7" key="1">
    <citation type="journal article" date="2021" name="Open Biol.">
        <title>Shared evolutionary footprints suggest mitochondrial oxidative damage underlies multiple complex I losses in fungi.</title>
        <authorList>
            <person name="Schikora-Tamarit M.A."/>
            <person name="Marcet-Houben M."/>
            <person name="Nosek J."/>
            <person name="Gabaldon T."/>
        </authorList>
    </citation>
    <scope>NUCLEOTIDE SEQUENCE</scope>
    <source>
        <strain evidence="7">CBS6075</strain>
    </source>
</reference>
<dbReference type="InterPro" id="IPR013154">
    <property type="entry name" value="ADH-like_N"/>
</dbReference>
<keyword evidence="3 5" id="KW-0862">Zinc</keyword>
<gene>
    <name evidence="7" type="ORF">OGAPHI_004932</name>
</gene>
<dbReference type="GO" id="GO:0008270">
    <property type="term" value="F:zinc ion binding"/>
    <property type="evidence" value="ECO:0007669"/>
    <property type="project" value="InterPro"/>
</dbReference>
<dbReference type="InterPro" id="IPR013149">
    <property type="entry name" value="ADH-like_C"/>
</dbReference>
<dbReference type="Pfam" id="PF08240">
    <property type="entry name" value="ADH_N"/>
    <property type="match status" value="1"/>
</dbReference>
<dbReference type="EMBL" id="JAEUBE010000366">
    <property type="protein sequence ID" value="KAH3663531.1"/>
    <property type="molecule type" value="Genomic_DNA"/>
</dbReference>
<dbReference type="PROSITE" id="PS00059">
    <property type="entry name" value="ADH_ZINC"/>
    <property type="match status" value="1"/>
</dbReference>
<dbReference type="PANTHER" id="PTHR42683">
    <property type="entry name" value="ALDEHYDE REDUCTASE"/>
    <property type="match status" value="1"/>
</dbReference>
<dbReference type="InterPro" id="IPR020843">
    <property type="entry name" value="ER"/>
</dbReference>
<dbReference type="SUPFAM" id="SSF50129">
    <property type="entry name" value="GroES-like"/>
    <property type="match status" value="1"/>
</dbReference>
<comment type="cofactor">
    <cofactor evidence="1 5">
        <name>Zn(2+)</name>
        <dbReference type="ChEBI" id="CHEBI:29105"/>
    </cofactor>
</comment>
<dbReference type="RefSeq" id="XP_046059867.1">
    <property type="nucleotide sequence ID" value="XM_046206063.1"/>
</dbReference>
<dbReference type="Gene3D" id="3.40.50.720">
    <property type="entry name" value="NAD(P)-binding Rossmann-like Domain"/>
    <property type="match status" value="1"/>
</dbReference>
<dbReference type="InterPro" id="IPR047109">
    <property type="entry name" value="CAD-like"/>
</dbReference>
<evidence type="ECO:0000259" key="6">
    <source>
        <dbReference type="SMART" id="SM00829"/>
    </source>
</evidence>
<reference evidence="7" key="2">
    <citation type="submission" date="2021-01" db="EMBL/GenBank/DDBJ databases">
        <authorList>
            <person name="Schikora-Tamarit M.A."/>
        </authorList>
    </citation>
    <scope>NUCLEOTIDE SEQUENCE</scope>
    <source>
        <strain evidence="7">CBS6075</strain>
    </source>
</reference>
<dbReference type="InterPro" id="IPR011032">
    <property type="entry name" value="GroES-like_sf"/>
</dbReference>
<dbReference type="SMART" id="SM00829">
    <property type="entry name" value="PKS_ER"/>
    <property type="match status" value="1"/>
</dbReference>